<dbReference type="InterPro" id="IPR013849">
    <property type="entry name" value="DNA_helicase_Holl-junc_RuvA_I"/>
</dbReference>
<keyword evidence="7" id="KW-0472">Membrane</keyword>
<dbReference type="HAMAP" id="MF_00031">
    <property type="entry name" value="DNA_HJ_migration_RuvA"/>
    <property type="match status" value="1"/>
</dbReference>
<dbReference type="Pfam" id="PF01330">
    <property type="entry name" value="RuvA_N"/>
    <property type="match status" value="1"/>
</dbReference>
<evidence type="ECO:0000313" key="9">
    <source>
        <dbReference type="EMBL" id="QUV94808.1"/>
    </source>
</evidence>
<feature type="domain" description="Helix-hairpin-helix DNA-binding motif class 1" evidence="8">
    <location>
        <begin position="108"/>
        <end position="127"/>
    </location>
</feature>
<feature type="region of interest" description="Domain III" evidence="6">
    <location>
        <begin position="147"/>
        <end position="199"/>
    </location>
</feature>
<feature type="domain" description="Helix-hairpin-helix DNA-binding motif class 1" evidence="8">
    <location>
        <begin position="73"/>
        <end position="92"/>
    </location>
</feature>
<comment type="subcellular location">
    <subcellularLocation>
        <location evidence="6">Cytoplasm</location>
    </subcellularLocation>
</comment>
<keyword evidence="4 6" id="KW-0233">DNA recombination</keyword>
<evidence type="ECO:0000256" key="5">
    <source>
        <dbReference type="ARBA" id="ARBA00023204"/>
    </source>
</evidence>
<dbReference type="Gene3D" id="2.40.50.140">
    <property type="entry name" value="Nucleic acid-binding proteins"/>
    <property type="match status" value="1"/>
</dbReference>
<dbReference type="InterPro" id="IPR000085">
    <property type="entry name" value="RuvA"/>
</dbReference>
<reference evidence="9 10" key="1">
    <citation type="submission" date="2021-03" db="EMBL/GenBank/DDBJ databases">
        <title>Genomic and phenotypic characterization of Chloracidobacterium isolates provides evidence for multiple species.</title>
        <authorList>
            <person name="Saini M.K."/>
            <person name="Costas A.M.G."/>
            <person name="Tank M."/>
            <person name="Bryant D.A."/>
        </authorList>
    </citation>
    <scope>NUCLEOTIDE SEQUENCE [LARGE SCALE GENOMIC DNA]</scope>
    <source>
        <strain evidence="9 10">N</strain>
    </source>
</reference>
<evidence type="ECO:0000256" key="1">
    <source>
        <dbReference type="ARBA" id="ARBA00022490"/>
    </source>
</evidence>
<keyword evidence="5 6" id="KW-0234">DNA repair</keyword>
<feature type="transmembrane region" description="Helical" evidence="7">
    <location>
        <begin position="15"/>
        <end position="35"/>
    </location>
</feature>
<dbReference type="InterPro" id="IPR010994">
    <property type="entry name" value="RuvA_2-like"/>
</dbReference>
<dbReference type="CDD" id="cd14332">
    <property type="entry name" value="UBA_RuvA_C"/>
    <property type="match status" value="1"/>
</dbReference>
<evidence type="ECO:0000256" key="7">
    <source>
        <dbReference type="SAM" id="Phobius"/>
    </source>
</evidence>
<dbReference type="Pfam" id="PF07499">
    <property type="entry name" value="RuvA_C"/>
    <property type="match status" value="1"/>
</dbReference>
<dbReference type="RefSeq" id="WP_211423075.1">
    <property type="nucleotide sequence ID" value="NZ_CP072642.1"/>
</dbReference>
<evidence type="ECO:0000256" key="3">
    <source>
        <dbReference type="ARBA" id="ARBA00023125"/>
    </source>
</evidence>
<dbReference type="InterPro" id="IPR011114">
    <property type="entry name" value="RuvA_C"/>
</dbReference>
<comment type="similarity">
    <text evidence="6">Belongs to the RuvA family.</text>
</comment>
<comment type="domain">
    <text evidence="6">Has three domains with a flexible linker between the domains II and III and assumes an 'L' shape. Domain III is highly mobile and contacts RuvB.</text>
</comment>
<comment type="function">
    <text evidence="6">The RuvA-RuvB-RuvC complex processes Holliday junction (HJ) DNA during genetic recombination and DNA repair, while the RuvA-RuvB complex plays an important role in the rescue of blocked DNA replication forks via replication fork reversal (RFR). RuvA specifically binds to HJ cruciform DNA, conferring on it an open structure. The RuvB hexamer acts as an ATP-dependent pump, pulling dsDNA into and through the RuvAB complex. HJ branch migration allows RuvC to scan DNA until it finds its consensus sequence, where it cleaves and resolves the cruciform DNA.</text>
</comment>
<dbReference type="SUPFAM" id="SSF46929">
    <property type="entry name" value="DNA helicase RuvA subunit, C-terminal domain"/>
    <property type="match status" value="1"/>
</dbReference>
<keyword evidence="3 6" id="KW-0238">DNA-binding</keyword>
<dbReference type="InterPro" id="IPR036267">
    <property type="entry name" value="RuvA_C_sf"/>
</dbReference>
<keyword evidence="1 6" id="KW-0963">Cytoplasm</keyword>
<keyword evidence="2 6" id="KW-0227">DNA damage</keyword>
<protein>
    <recommendedName>
        <fullName evidence="6">Holliday junction branch migration complex subunit RuvA</fullName>
    </recommendedName>
</protein>
<name>A0ABX8B1F9_9BACT</name>
<feature type="region of interest" description="Domain I" evidence="6">
    <location>
        <begin position="1"/>
        <end position="64"/>
    </location>
</feature>
<comment type="caution">
    <text evidence="6">Lacks conserved residue(s) required for the propagation of feature annotation.</text>
</comment>
<dbReference type="SMART" id="SM00278">
    <property type="entry name" value="HhH1"/>
    <property type="match status" value="2"/>
</dbReference>
<keyword evidence="10" id="KW-1185">Reference proteome</keyword>
<evidence type="ECO:0000256" key="2">
    <source>
        <dbReference type="ARBA" id="ARBA00022763"/>
    </source>
</evidence>
<dbReference type="InterPro" id="IPR003583">
    <property type="entry name" value="Hlx-hairpin-Hlx_DNA-bd_motif"/>
</dbReference>
<dbReference type="SUPFAM" id="SSF50249">
    <property type="entry name" value="Nucleic acid-binding proteins"/>
    <property type="match status" value="1"/>
</dbReference>
<organism evidence="9 10">
    <name type="scientific">Chloracidobacterium sp. N</name>
    <dbReference type="NCBI Taxonomy" id="2821540"/>
    <lineage>
        <taxon>Bacteria</taxon>
        <taxon>Pseudomonadati</taxon>
        <taxon>Acidobacteriota</taxon>
        <taxon>Terriglobia</taxon>
        <taxon>Terriglobales</taxon>
        <taxon>Acidobacteriaceae</taxon>
        <taxon>Chloracidobacterium</taxon>
        <taxon>Chloracidobacterium aggregatum</taxon>
    </lineage>
</organism>
<dbReference type="SUPFAM" id="SSF47781">
    <property type="entry name" value="RuvA domain 2-like"/>
    <property type="match status" value="1"/>
</dbReference>
<keyword evidence="7" id="KW-0812">Transmembrane</keyword>
<dbReference type="EMBL" id="CP072642">
    <property type="protein sequence ID" value="QUV94808.1"/>
    <property type="molecule type" value="Genomic_DNA"/>
</dbReference>
<dbReference type="InterPro" id="IPR012340">
    <property type="entry name" value="NA-bd_OB-fold"/>
</dbReference>
<evidence type="ECO:0000256" key="6">
    <source>
        <dbReference type="HAMAP-Rule" id="MF_00031"/>
    </source>
</evidence>
<keyword evidence="7" id="KW-1133">Transmembrane helix</keyword>
<evidence type="ECO:0000313" key="10">
    <source>
        <dbReference type="Proteomes" id="UP000677668"/>
    </source>
</evidence>
<dbReference type="Pfam" id="PF14520">
    <property type="entry name" value="HHH_5"/>
    <property type="match status" value="1"/>
</dbReference>
<comment type="subunit">
    <text evidence="6">Homotetramer. Forms an RuvA(8)-RuvB(12)-Holliday junction (HJ) complex. HJ DNA is sandwiched between 2 RuvA tetramers; dsDNA enters through RuvA and exits via RuvB. An RuvB hexamer assembles on each DNA strand where it exits the tetramer. Each RuvB hexamer is contacted by two RuvA subunits (via domain III) on 2 adjacent RuvB subunits; this complex drives branch migration. In the full resolvosome a probable DNA-RuvA(4)-RuvB(12)-RuvC(2) complex forms which resolves the HJ.</text>
</comment>
<proteinExistence type="inferred from homology"/>
<feature type="transmembrane region" description="Helical" evidence="7">
    <location>
        <begin position="71"/>
        <end position="93"/>
    </location>
</feature>
<dbReference type="Gene3D" id="1.10.150.20">
    <property type="entry name" value="5' to 3' exonuclease, C-terminal subdomain"/>
    <property type="match status" value="1"/>
</dbReference>
<evidence type="ECO:0000259" key="8">
    <source>
        <dbReference type="SMART" id="SM00278"/>
    </source>
</evidence>
<accession>A0ABX8B1F9</accession>
<gene>
    <name evidence="6 9" type="primary">ruvA</name>
    <name evidence="9" type="ORF">J8C05_05055</name>
</gene>
<evidence type="ECO:0000256" key="4">
    <source>
        <dbReference type="ARBA" id="ARBA00023172"/>
    </source>
</evidence>
<dbReference type="NCBIfam" id="TIGR00084">
    <property type="entry name" value="ruvA"/>
    <property type="match status" value="1"/>
</dbReference>
<dbReference type="Proteomes" id="UP000677668">
    <property type="component" value="Chromosome 1"/>
</dbReference>
<dbReference type="Gene3D" id="1.10.8.10">
    <property type="entry name" value="DNA helicase RuvA subunit, C-terminal domain"/>
    <property type="match status" value="1"/>
</dbReference>
<sequence>MITHLTGTLLEKSSASVVVGVGGIGFGVGVSLYTYDRLPEVGNTVSLHTYLLVREDALLLYGFCDRVEREFFLRLLAIAGVGARTALAVLSGFSPADLAQVILAGDGRRLSGVPGIGKKMAERIIIELRDKLPDVPLPHVATQSPVNGDEPLKRDVVSALINFGWSPAVVEKAVAQTLAEETSRDLSHLIKQTMKRLYR</sequence>